<gene>
    <name evidence="2" type="ORF">T265_07525</name>
</gene>
<organism evidence="2 3">
    <name type="scientific">Opisthorchis viverrini</name>
    <name type="common">Southeast Asian liver fluke</name>
    <dbReference type="NCBI Taxonomy" id="6198"/>
    <lineage>
        <taxon>Eukaryota</taxon>
        <taxon>Metazoa</taxon>
        <taxon>Spiralia</taxon>
        <taxon>Lophotrochozoa</taxon>
        <taxon>Platyhelminthes</taxon>
        <taxon>Trematoda</taxon>
        <taxon>Digenea</taxon>
        <taxon>Opisthorchiida</taxon>
        <taxon>Opisthorchiata</taxon>
        <taxon>Opisthorchiidae</taxon>
        <taxon>Opisthorchis</taxon>
    </lineage>
</organism>
<dbReference type="SUPFAM" id="SSF52540">
    <property type="entry name" value="P-loop containing nucleoside triphosphate hydrolases"/>
    <property type="match status" value="1"/>
</dbReference>
<dbReference type="KEGG" id="ovi:T265_07525"/>
<dbReference type="PANTHER" id="PTHR36978:SF4">
    <property type="entry name" value="P-LOOP CONTAINING NUCLEOSIDE TRIPHOSPHATE HYDROLASE PROTEIN"/>
    <property type="match status" value="1"/>
</dbReference>
<accession>A0A074ZC62</accession>
<keyword evidence="1" id="KW-0812">Transmembrane</keyword>
<evidence type="ECO:0000256" key="1">
    <source>
        <dbReference type="SAM" id="Phobius"/>
    </source>
</evidence>
<dbReference type="GeneID" id="20321704"/>
<dbReference type="EMBL" id="KL596793">
    <property type="protein sequence ID" value="KER24901.1"/>
    <property type="molecule type" value="Genomic_DNA"/>
</dbReference>
<sequence length="262" mass="30218">MSPSNAEMQYRKNSETGKVFVVGVDKTGTSFVKTLLQTLYLQPCLHSSDLSAARTGILSEWTALAEESDKLARQKKLGRLLENYRFAAGFPAVAYFDDLLEMYPSAKFILTIREAEPWLATIRSTSLPRAYKNSDRRLIDSTLYVVGFNRLEQLNRRMFKRLFGPNVDLQDDNQVIQAYIRWNDYVRSVVPKDQLLVYKVKDRWEPLCKFLGVPVPDKPFPNTRRSMTLTRIPKSQIDRLQHFIICLAVYIMIGISVIRLLS</sequence>
<reference evidence="2 3" key="1">
    <citation type="submission" date="2013-11" db="EMBL/GenBank/DDBJ databases">
        <title>Opisthorchis viverrini - life in the bile duct.</title>
        <authorList>
            <person name="Young N.D."/>
            <person name="Nagarajan N."/>
            <person name="Lin S.J."/>
            <person name="Korhonen P.K."/>
            <person name="Jex A.R."/>
            <person name="Hall R.S."/>
            <person name="Safavi-Hemami H."/>
            <person name="Kaewkong W."/>
            <person name="Bertrand D."/>
            <person name="Gao S."/>
            <person name="Seet Q."/>
            <person name="Wongkham S."/>
            <person name="Teh B.T."/>
            <person name="Wongkham C."/>
            <person name="Intapan P.M."/>
            <person name="Maleewong W."/>
            <person name="Yang X."/>
            <person name="Hu M."/>
            <person name="Wang Z."/>
            <person name="Hofmann A."/>
            <person name="Sternberg P.W."/>
            <person name="Tan P."/>
            <person name="Wang J."/>
            <person name="Gasser R.B."/>
        </authorList>
    </citation>
    <scope>NUCLEOTIDE SEQUENCE [LARGE SCALE GENOMIC DNA]</scope>
</reference>
<dbReference type="InterPro" id="IPR027417">
    <property type="entry name" value="P-loop_NTPase"/>
</dbReference>
<proteinExistence type="predicted"/>
<dbReference type="PANTHER" id="PTHR36978">
    <property type="entry name" value="P-LOOP CONTAINING NUCLEOTIDE TRIPHOSPHATE HYDROLASE"/>
    <property type="match status" value="1"/>
</dbReference>
<keyword evidence="1" id="KW-0472">Membrane</keyword>
<evidence type="ECO:0000313" key="2">
    <source>
        <dbReference type="EMBL" id="KER24901.1"/>
    </source>
</evidence>
<keyword evidence="3" id="KW-1185">Reference proteome</keyword>
<dbReference type="RefSeq" id="XP_009171334.1">
    <property type="nucleotide sequence ID" value="XM_009173070.1"/>
</dbReference>
<dbReference type="OrthoDB" id="272681at2759"/>
<dbReference type="InterPro" id="IPR040632">
    <property type="entry name" value="Sulfotransfer_4"/>
</dbReference>
<dbReference type="Gene3D" id="3.40.50.300">
    <property type="entry name" value="P-loop containing nucleotide triphosphate hydrolases"/>
    <property type="match status" value="1"/>
</dbReference>
<evidence type="ECO:0000313" key="3">
    <source>
        <dbReference type="Proteomes" id="UP000054324"/>
    </source>
</evidence>
<dbReference type="Pfam" id="PF17784">
    <property type="entry name" value="Sulfotransfer_4"/>
    <property type="match status" value="1"/>
</dbReference>
<feature type="transmembrane region" description="Helical" evidence="1">
    <location>
        <begin position="240"/>
        <end position="261"/>
    </location>
</feature>
<dbReference type="CTD" id="20321704"/>
<dbReference type="Proteomes" id="UP000054324">
    <property type="component" value="Unassembled WGS sequence"/>
</dbReference>
<name>A0A074ZC62_OPIVI</name>
<keyword evidence="1" id="KW-1133">Transmembrane helix</keyword>
<protein>
    <recommendedName>
        <fullName evidence="4">Sulfotransferase domain-containing protein</fullName>
    </recommendedName>
</protein>
<evidence type="ECO:0008006" key="4">
    <source>
        <dbReference type="Google" id="ProtNLM"/>
    </source>
</evidence>
<dbReference type="AlphaFoldDB" id="A0A074ZC62"/>